<evidence type="ECO:0000256" key="1">
    <source>
        <dbReference type="ARBA" id="ARBA00022679"/>
    </source>
</evidence>
<reference evidence="10" key="2">
    <citation type="submission" date="2020-09" db="EMBL/GenBank/DDBJ databases">
        <authorList>
            <person name="Sun Q."/>
            <person name="Zhou Y."/>
        </authorList>
    </citation>
    <scope>NUCLEOTIDE SEQUENCE</scope>
    <source>
        <strain evidence="10">CGMCC 1.12785</strain>
    </source>
</reference>
<evidence type="ECO:0000313" key="11">
    <source>
        <dbReference type="Proteomes" id="UP000616114"/>
    </source>
</evidence>
<evidence type="ECO:0000256" key="2">
    <source>
        <dbReference type="ARBA" id="ARBA00022695"/>
    </source>
</evidence>
<comment type="caution">
    <text evidence="10">The sequence shown here is derived from an EMBL/GenBank/DDBJ whole genome shotgun (WGS) entry which is preliminary data.</text>
</comment>
<gene>
    <name evidence="10" type="ORF">GCM10011333_34800</name>
</gene>
<evidence type="ECO:0000256" key="6">
    <source>
        <dbReference type="ARBA" id="ARBA00047939"/>
    </source>
</evidence>
<comment type="catalytic activity">
    <reaction evidence="6">
        <text>L-threonyl-[protein] + ATP = 3-O-(5'-adenylyl)-L-threonyl-[protein] + diphosphate</text>
        <dbReference type="Rhea" id="RHEA:54292"/>
        <dbReference type="Rhea" id="RHEA-COMP:11060"/>
        <dbReference type="Rhea" id="RHEA-COMP:13847"/>
        <dbReference type="ChEBI" id="CHEBI:30013"/>
        <dbReference type="ChEBI" id="CHEBI:30616"/>
        <dbReference type="ChEBI" id="CHEBI:33019"/>
        <dbReference type="ChEBI" id="CHEBI:138113"/>
        <dbReference type="EC" id="2.7.7.108"/>
    </reaction>
</comment>
<keyword evidence="3" id="KW-0547">Nucleotide-binding</keyword>
<dbReference type="Proteomes" id="UP000616114">
    <property type="component" value="Unassembled WGS sequence"/>
</dbReference>
<comment type="catalytic activity">
    <reaction evidence="7">
        <text>L-tyrosyl-[protein] + ATP = O-(5'-adenylyl)-L-tyrosyl-[protein] + diphosphate</text>
        <dbReference type="Rhea" id="RHEA:54288"/>
        <dbReference type="Rhea" id="RHEA-COMP:10136"/>
        <dbReference type="Rhea" id="RHEA-COMP:13846"/>
        <dbReference type="ChEBI" id="CHEBI:30616"/>
        <dbReference type="ChEBI" id="CHEBI:33019"/>
        <dbReference type="ChEBI" id="CHEBI:46858"/>
        <dbReference type="ChEBI" id="CHEBI:83624"/>
        <dbReference type="EC" id="2.7.7.108"/>
    </reaction>
</comment>
<dbReference type="Pfam" id="PF02661">
    <property type="entry name" value="Fic"/>
    <property type="match status" value="1"/>
</dbReference>
<evidence type="ECO:0000256" key="3">
    <source>
        <dbReference type="ARBA" id="ARBA00022741"/>
    </source>
</evidence>
<evidence type="ECO:0000256" key="4">
    <source>
        <dbReference type="ARBA" id="ARBA00022840"/>
    </source>
</evidence>
<dbReference type="EMBL" id="BMFY01000036">
    <property type="protein sequence ID" value="GGA29243.1"/>
    <property type="molecule type" value="Genomic_DNA"/>
</dbReference>
<protein>
    <recommendedName>
        <fullName evidence="5">protein adenylyltransferase</fullName>
        <ecNumber evidence="5">2.7.7.108</ecNumber>
    </recommendedName>
</protein>
<dbReference type="AlphaFoldDB" id="A0A8J2XMR9"/>
<feature type="region of interest" description="Disordered" evidence="8">
    <location>
        <begin position="241"/>
        <end position="260"/>
    </location>
</feature>
<evidence type="ECO:0000256" key="7">
    <source>
        <dbReference type="ARBA" id="ARBA00048696"/>
    </source>
</evidence>
<organism evidence="10 11">
    <name type="scientific">Sediminivirga luteola</name>
    <dbReference type="NCBI Taxonomy" id="1774748"/>
    <lineage>
        <taxon>Bacteria</taxon>
        <taxon>Bacillati</taxon>
        <taxon>Actinomycetota</taxon>
        <taxon>Actinomycetes</taxon>
        <taxon>Micrococcales</taxon>
        <taxon>Brevibacteriaceae</taxon>
        <taxon>Sediminivirga</taxon>
    </lineage>
</organism>
<dbReference type="PANTHER" id="PTHR39560:SF1">
    <property type="entry name" value="PROTEIN ADENYLYLTRANSFERASE FIC-RELATED"/>
    <property type="match status" value="1"/>
</dbReference>
<dbReference type="GO" id="GO:0070733">
    <property type="term" value="F:AMPylase activity"/>
    <property type="evidence" value="ECO:0007669"/>
    <property type="project" value="UniProtKB-EC"/>
</dbReference>
<accession>A0A8J2XMR9</accession>
<dbReference type="EC" id="2.7.7.108" evidence="5"/>
<dbReference type="PROSITE" id="PS51459">
    <property type="entry name" value="FIDO"/>
    <property type="match status" value="1"/>
</dbReference>
<dbReference type="GO" id="GO:0051302">
    <property type="term" value="P:regulation of cell division"/>
    <property type="evidence" value="ECO:0007669"/>
    <property type="project" value="TreeGrafter"/>
</dbReference>
<feature type="domain" description="Fido" evidence="9">
    <location>
        <begin position="51"/>
        <end position="193"/>
    </location>
</feature>
<sequence length="260" mass="29161">MAVQDPYAYPGTDVLINIPGFTDPEGWKKAETAVIAQRLGELADHPISGNFDLAHLQAIHARLVEGFYTWGGQLRTTDTGPGGTGLAHCRPEFIPAEAERIFTALHRMDYLRGRDADEFSAGLAWTWGETTVLHPFRDVNTRSQFVFFNHLATEAGWIIDWNQIDPHVFAHARTVAIARDEKGIEALIRPALLDTETVTRREELRQKMAEVNERFFAPRPQRSPCQLDAELNAALHRRTRDFGAAPPYRSANKGPQPPSL</sequence>
<dbReference type="GO" id="GO:0005524">
    <property type="term" value="F:ATP binding"/>
    <property type="evidence" value="ECO:0007669"/>
    <property type="project" value="UniProtKB-KW"/>
</dbReference>
<name>A0A8J2XMR9_9MICO</name>
<dbReference type="Gene3D" id="1.10.3290.10">
    <property type="entry name" value="Fido-like domain"/>
    <property type="match status" value="1"/>
</dbReference>
<reference evidence="10" key="1">
    <citation type="journal article" date="2014" name="Int. J. Syst. Evol. Microbiol.">
        <title>Complete genome sequence of Corynebacterium casei LMG S-19264T (=DSM 44701T), isolated from a smear-ripened cheese.</title>
        <authorList>
            <consortium name="US DOE Joint Genome Institute (JGI-PGF)"/>
            <person name="Walter F."/>
            <person name="Albersmeier A."/>
            <person name="Kalinowski J."/>
            <person name="Ruckert C."/>
        </authorList>
    </citation>
    <scope>NUCLEOTIDE SEQUENCE</scope>
    <source>
        <strain evidence="10">CGMCC 1.12785</strain>
    </source>
</reference>
<keyword evidence="4" id="KW-0067">ATP-binding</keyword>
<dbReference type="InterPro" id="IPR003812">
    <property type="entry name" value="Fido"/>
</dbReference>
<evidence type="ECO:0000256" key="8">
    <source>
        <dbReference type="SAM" id="MobiDB-lite"/>
    </source>
</evidence>
<evidence type="ECO:0000259" key="9">
    <source>
        <dbReference type="PROSITE" id="PS51459"/>
    </source>
</evidence>
<keyword evidence="11" id="KW-1185">Reference proteome</keyword>
<dbReference type="SUPFAM" id="SSF140931">
    <property type="entry name" value="Fic-like"/>
    <property type="match status" value="1"/>
</dbReference>
<evidence type="ECO:0000256" key="5">
    <source>
        <dbReference type="ARBA" id="ARBA00034531"/>
    </source>
</evidence>
<dbReference type="InterPro" id="IPR036597">
    <property type="entry name" value="Fido-like_dom_sf"/>
</dbReference>
<proteinExistence type="predicted"/>
<keyword evidence="1" id="KW-0808">Transferase</keyword>
<dbReference type="RefSeq" id="WP_188552131.1">
    <property type="nucleotide sequence ID" value="NZ_BMFY01000036.1"/>
</dbReference>
<evidence type="ECO:0000313" key="10">
    <source>
        <dbReference type="EMBL" id="GGA29243.1"/>
    </source>
</evidence>
<dbReference type="PANTHER" id="PTHR39560">
    <property type="entry name" value="PROTEIN ADENYLYLTRANSFERASE FIC-RELATED"/>
    <property type="match status" value="1"/>
</dbReference>
<keyword evidence="2" id="KW-0548">Nucleotidyltransferase</keyword>